<name>A0A0V0QAJ2_PSEPJ</name>
<dbReference type="OMA" id="QNASATC"/>
<gene>
    <name evidence="1" type="ORF">PPERSA_03966</name>
</gene>
<proteinExistence type="predicted"/>
<dbReference type="InParanoid" id="A0A0V0QAJ2"/>
<protein>
    <submittedName>
        <fullName evidence="1">Uncharacterized protein</fullName>
    </submittedName>
</protein>
<evidence type="ECO:0000313" key="1">
    <source>
        <dbReference type="EMBL" id="KRW99260.1"/>
    </source>
</evidence>
<organism evidence="1 2">
    <name type="scientific">Pseudocohnilembus persalinus</name>
    <name type="common">Ciliate</name>
    <dbReference type="NCBI Taxonomy" id="266149"/>
    <lineage>
        <taxon>Eukaryota</taxon>
        <taxon>Sar</taxon>
        <taxon>Alveolata</taxon>
        <taxon>Ciliophora</taxon>
        <taxon>Intramacronucleata</taxon>
        <taxon>Oligohymenophorea</taxon>
        <taxon>Scuticociliatia</taxon>
        <taxon>Philasterida</taxon>
        <taxon>Pseudocohnilembidae</taxon>
        <taxon>Pseudocohnilembus</taxon>
    </lineage>
</organism>
<comment type="caution">
    <text evidence="1">The sequence shown here is derived from an EMBL/GenBank/DDBJ whole genome shotgun (WGS) entry which is preliminary data.</text>
</comment>
<reference evidence="1 2" key="1">
    <citation type="journal article" date="2015" name="Sci. Rep.">
        <title>Genome of the facultative scuticociliatosis pathogen Pseudocohnilembus persalinus provides insight into its virulence through horizontal gene transfer.</title>
        <authorList>
            <person name="Xiong J."/>
            <person name="Wang G."/>
            <person name="Cheng J."/>
            <person name="Tian M."/>
            <person name="Pan X."/>
            <person name="Warren A."/>
            <person name="Jiang C."/>
            <person name="Yuan D."/>
            <person name="Miao W."/>
        </authorList>
    </citation>
    <scope>NUCLEOTIDE SEQUENCE [LARGE SCALE GENOMIC DNA]</scope>
    <source>
        <strain evidence="1">36N120E</strain>
    </source>
</reference>
<dbReference type="Proteomes" id="UP000054937">
    <property type="component" value="Unassembled WGS sequence"/>
</dbReference>
<keyword evidence="2" id="KW-1185">Reference proteome</keyword>
<accession>A0A0V0QAJ2</accession>
<evidence type="ECO:0000313" key="2">
    <source>
        <dbReference type="Proteomes" id="UP000054937"/>
    </source>
</evidence>
<sequence>MSNCVKDKCTDELQNCLKGNENCSQYLMDFGQCTKESPYCHEDLPYSEYNKKIQNCFQDCKEEGSGTLWNYYIDCVIDCYGSIQKFIYLILVLVIYMLI</sequence>
<dbReference type="AlphaFoldDB" id="A0A0V0QAJ2"/>
<dbReference type="EMBL" id="LDAU01000217">
    <property type="protein sequence ID" value="KRW99260.1"/>
    <property type="molecule type" value="Genomic_DNA"/>
</dbReference>